<sequence length="255" mass="28466">MRPKLQGAHMTNPTQIDEDDLVVRGRVLSRHDNRPLFRSAQLSFFETNTDNQAQITRVAETLNCPMGDDGRFDVRFSPSTNGAGFVCKLTLVGLDGRLHVEHRTLPATGIVDFFQCPKATELTNTRWPNGETPILVSDYNKPGGPLQLTDNGTIDNDHIPGDFLRVDDPRVENITLSNYVTKTFYEADQLTRNSITTHFSNQDVWEFDHGLPHTPLVECVEDDGSVLQGAVTYPVGTRKVRVEFDAPTTGTLIVR</sequence>
<dbReference type="GeneID" id="77952078"/>
<evidence type="ECO:0000313" key="1">
    <source>
        <dbReference type="EMBL" id="QZE10883.1"/>
    </source>
</evidence>
<gene>
    <name evidence="1" type="primary">119</name>
    <name evidence="1" type="ORF">SEA_CHISANAKITSUNE_119</name>
</gene>
<protein>
    <submittedName>
        <fullName evidence="1">Uncharacterized protein</fullName>
    </submittedName>
</protein>
<proteinExistence type="predicted"/>
<dbReference type="KEGG" id="vg:77952078"/>
<dbReference type="Proteomes" id="UP000827561">
    <property type="component" value="Segment"/>
</dbReference>
<reference evidence="1 2" key="1">
    <citation type="submission" date="2021-08" db="EMBL/GenBank/DDBJ databases">
        <authorList>
            <person name="Abebe M.A."/>
            <person name="Anderson J.Z."/>
            <person name="Burris R."/>
            <person name="Durrani M."/>
            <person name="Fetterly M.N."/>
            <person name="Fowler R.A."/>
            <person name="Friedman A."/>
            <person name="Khuong T.M."/>
            <person name="Konnor C.A."/>
            <person name="Madden B.G."/>
            <person name="Makula M.N."/>
            <person name="McTigue K."/>
            <person name="Morgan A.R."/>
            <person name="Qureshi S.I."/>
            <person name="Rainey M."/>
            <person name="Scherer A.E."/>
            <person name="Singer L."/>
            <person name="Thakar S.M."/>
            <person name="Truong P."/>
            <person name="Zaeean M.H."/>
            <person name="Balish M.F."/>
            <person name="Garlena R.A."/>
            <person name="Russell D.A."/>
            <person name="Jacobs-Sera D."/>
            <person name="Hatfull G.F."/>
        </authorList>
    </citation>
    <scope>NUCLEOTIDE SEQUENCE [LARGE SCALE GENOMIC DNA]</scope>
</reference>
<name>A0AAE8BX31_9CAUD</name>
<organism evidence="1 2">
    <name type="scientific">Gordonia phage ChisanaKitsune</name>
    <dbReference type="NCBI Taxonomy" id="2871538"/>
    <lineage>
        <taxon>Viruses</taxon>
        <taxon>Duplodnaviria</taxon>
        <taxon>Heunggongvirae</taxon>
        <taxon>Uroviricota</taxon>
        <taxon>Caudoviricetes</taxon>
        <taxon>Chidieberevirus</taxon>
        <taxon>Chidieberevirus chisanakitsune</taxon>
    </lineage>
</organism>
<dbReference type="RefSeq" id="YP_010675766.1">
    <property type="nucleotide sequence ID" value="NC_071006.1"/>
</dbReference>
<keyword evidence="2" id="KW-1185">Reference proteome</keyword>
<evidence type="ECO:0000313" key="2">
    <source>
        <dbReference type="Proteomes" id="UP000827561"/>
    </source>
</evidence>
<dbReference type="EMBL" id="MZ820089">
    <property type="protein sequence ID" value="QZE10883.1"/>
    <property type="molecule type" value="Genomic_DNA"/>
</dbReference>
<accession>A0AAE8BX31</accession>